<dbReference type="Gene3D" id="3.90.550.10">
    <property type="entry name" value="Spore Coat Polysaccharide Biosynthesis Protein SpsA, Chain A"/>
    <property type="match status" value="1"/>
</dbReference>
<dbReference type="CDD" id="cd00761">
    <property type="entry name" value="Glyco_tranf_GTA_type"/>
    <property type="match status" value="1"/>
</dbReference>
<protein>
    <submittedName>
        <fullName evidence="3">Glycosyl transferase</fullName>
    </submittedName>
</protein>
<dbReference type="STRING" id="1618443.UV73_C0012G0103"/>
<feature type="domain" description="Glycosyltransferase 2-like" evidence="2">
    <location>
        <begin position="11"/>
        <end position="118"/>
    </location>
</feature>
<dbReference type="InterPro" id="IPR029044">
    <property type="entry name" value="Nucleotide-diphossugar_trans"/>
</dbReference>
<name>A0A0G1DDV5_9BACT</name>
<dbReference type="GO" id="GO:0016740">
    <property type="term" value="F:transferase activity"/>
    <property type="evidence" value="ECO:0007669"/>
    <property type="project" value="UniProtKB-KW"/>
</dbReference>
<proteinExistence type="predicted"/>
<accession>A0A0G1DDV5</accession>
<keyword evidence="1" id="KW-1133">Transmembrane helix</keyword>
<dbReference type="AlphaFoldDB" id="A0A0G1DDV5"/>
<keyword evidence="1" id="KW-0472">Membrane</keyword>
<organism evidence="3 4">
    <name type="scientific">Candidatus Gottesmanbacteria bacterium GW2011_GWA2_43_14</name>
    <dbReference type="NCBI Taxonomy" id="1618443"/>
    <lineage>
        <taxon>Bacteria</taxon>
        <taxon>Candidatus Gottesmaniibacteriota</taxon>
    </lineage>
</organism>
<dbReference type="PANTHER" id="PTHR22916">
    <property type="entry name" value="GLYCOSYLTRANSFERASE"/>
    <property type="match status" value="1"/>
</dbReference>
<evidence type="ECO:0000259" key="2">
    <source>
        <dbReference type="Pfam" id="PF00535"/>
    </source>
</evidence>
<gene>
    <name evidence="3" type="ORF">UV73_C0012G0103</name>
</gene>
<sequence>MFINHINPFISIIIPTYNSEKVLPLTLQSIKYQDYQRNRMEIIIVDNKSTDYTIRIAKKFNSKVLFVDGKPPQVCLQRNLGARKAKGEYLFFLDHDMELSKNLLKNFLIKVKKSNNQIDAWYIPEKIHGNNSVISKIRTFERSFYNGTVIDATRIIKKKKFWDTNDKYDVSLSGGPADWDLDIQLNLLNCKFGILNDFITHHEESLHFWQYIFKKTKYLKGINIYKKKWEKKNNLVQNKVLQKQFGFNYRYIEVFLENKKWKKLISQPHLTIGMYFLRLLIGLNYLLNVVKK</sequence>
<evidence type="ECO:0000256" key="1">
    <source>
        <dbReference type="SAM" id="Phobius"/>
    </source>
</evidence>
<evidence type="ECO:0000313" key="4">
    <source>
        <dbReference type="Proteomes" id="UP000034894"/>
    </source>
</evidence>
<feature type="transmembrane region" description="Helical" evidence="1">
    <location>
        <begin position="272"/>
        <end position="290"/>
    </location>
</feature>
<comment type="caution">
    <text evidence="3">The sequence shown here is derived from an EMBL/GenBank/DDBJ whole genome shotgun (WGS) entry which is preliminary data.</text>
</comment>
<evidence type="ECO:0000313" key="3">
    <source>
        <dbReference type="EMBL" id="KKS96075.1"/>
    </source>
</evidence>
<keyword evidence="1" id="KW-0812">Transmembrane</keyword>
<dbReference type="InterPro" id="IPR001173">
    <property type="entry name" value="Glyco_trans_2-like"/>
</dbReference>
<reference evidence="3 4" key="1">
    <citation type="journal article" date="2015" name="Nature">
        <title>rRNA introns, odd ribosomes, and small enigmatic genomes across a large radiation of phyla.</title>
        <authorList>
            <person name="Brown C.T."/>
            <person name="Hug L.A."/>
            <person name="Thomas B.C."/>
            <person name="Sharon I."/>
            <person name="Castelle C.J."/>
            <person name="Singh A."/>
            <person name="Wilkins M.J."/>
            <person name="Williams K.H."/>
            <person name="Banfield J.F."/>
        </authorList>
    </citation>
    <scope>NUCLEOTIDE SEQUENCE [LARGE SCALE GENOMIC DNA]</scope>
</reference>
<keyword evidence="3" id="KW-0808">Transferase</keyword>
<dbReference type="Pfam" id="PF00535">
    <property type="entry name" value="Glycos_transf_2"/>
    <property type="match status" value="1"/>
</dbReference>
<dbReference type="EMBL" id="LCFP01000012">
    <property type="protein sequence ID" value="KKS96075.1"/>
    <property type="molecule type" value="Genomic_DNA"/>
</dbReference>
<dbReference type="Proteomes" id="UP000034894">
    <property type="component" value="Unassembled WGS sequence"/>
</dbReference>
<dbReference type="SUPFAM" id="SSF53448">
    <property type="entry name" value="Nucleotide-diphospho-sugar transferases"/>
    <property type="match status" value="1"/>
</dbReference>
<dbReference type="PANTHER" id="PTHR22916:SF66">
    <property type="entry name" value="BETA-1,3-GALACTOSYLTRANSFERASE-RELATED"/>
    <property type="match status" value="1"/>
</dbReference>